<evidence type="ECO:0000313" key="2">
    <source>
        <dbReference type="Proteomes" id="UP000295578"/>
    </source>
</evidence>
<dbReference type="RefSeq" id="WP_132196548.1">
    <property type="nucleotide sequence ID" value="NZ_SMKY01000035.1"/>
</dbReference>
<dbReference type="EMBL" id="SMKY01000035">
    <property type="protein sequence ID" value="TDD85601.1"/>
    <property type="molecule type" value="Genomic_DNA"/>
</dbReference>
<dbReference type="Proteomes" id="UP000295578">
    <property type="component" value="Unassembled WGS sequence"/>
</dbReference>
<evidence type="ECO:0000313" key="1">
    <source>
        <dbReference type="EMBL" id="TDD85601.1"/>
    </source>
</evidence>
<organism evidence="1 2">
    <name type="scientific">Actinomadura darangshiensis</name>
    <dbReference type="NCBI Taxonomy" id="705336"/>
    <lineage>
        <taxon>Bacteria</taxon>
        <taxon>Bacillati</taxon>
        <taxon>Actinomycetota</taxon>
        <taxon>Actinomycetes</taxon>
        <taxon>Streptosporangiales</taxon>
        <taxon>Thermomonosporaceae</taxon>
        <taxon>Actinomadura</taxon>
    </lineage>
</organism>
<protein>
    <submittedName>
        <fullName evidence="1">Uncharacterized protein</fullName>
    </submittedName>
</protein>
<dbReference type="AlphaFoldDB" id="A0A4R5BGQ4"/>
<keyword evidence="2" id="KW-1185">Reference proteome</keyword>
<comment type="caution">
    <text evidence="1">The sequence shown here is derived from an EMBL/GenBank/DDBJ whole genome shotgun (WGS) entry which is preliminary data.</text>
</comment>
<gene>
    <name evidence="1" type="ORF">E1293_10875</name>
</gene>
<accession>A0A4R5BGQ4</accession>
<name>A0A4R5BGQ4_9ACTN</name>
<proteinExistence type="predicted"/>
<dbReference type="OrthoDB" id="3392321at2"/>
<sequence length="126" mass="13161">MTYDLVVLTQLAPDAQSLVDSMVAADDTLRVRGSGDGAIIQLCDETGRPLVSIEAAQPVEVTGEVERLLGTTVTAGLTLPYWWVEARAAGGAPAPALAHRFAAALVERLGGAVWPPSPPRGDRETA</sequence>
<reference evidence="1 2" key="1">
    <citation type="submission" date="2019-03" db="EMBL/GenBank/DDBJ databases">
        <title>Draft genome sequences of novel Actinobacteria.</title>
        <authorList>
            <person name="Sahin N."/>
            <person name="Ay H."/>
            <person name="Saygin H."/>
        </authorList>
    </citation>
    <scope>NUCLEOTIDE SEQUENCE [LARGE SCALE GENOMIC DNA]</scope>
    <source>
        <strain evidence="1 2">DSM 45941</strain>
    </source>
</reference>